<feature type="transmembrane region" description="Helical" evidence="1">
    <location>
        <begin position="96"/>
        <end position="114"/>
    </location>
</feature>
<feature type="transmembrane region" description="Helical" evidence="1">
    <location>
        <begin position="134"/>
        <end position="151"/>
    </location>
</feature>
<dbReference type="RefSeq" id="WP_251743062.1">
    <property type="nucleotide sequence ID" value="NZ_JBHUOJ010000021.1"/>
</dbReference>
<sequence length="161" mass="17760">MILTVLNKLKIIETHSIGWWNEKNSLSFLRVSLGLIFIWFGVLKFFPGLSSAEAIAGKTVLKLTFGYIVPSVSMPLLALLECMIGMGLLLKKFVPLILIFLYIQLLGTMSPLILFPELTFSDSIFVPTLLGQYIIKNIVLLSAAIVIGATSKGRVTLTDNK</sequence>
<feature type="transmembrane region" description="Helical" evidence="1">
    <location>
        <begin position="67"/>
        <end position="89"/>
    </location>
</feature>
<gene>
    <name evidence="2" type="ORF">ACFSYS_09605</name>
</gene>
<proteinExistence type="predicted"/>
<feature type="transmembrane region" description="Helical" evidence="1">
    <location>
        <begin position="28"/>
        <end position="47"/>
    </location>
</feature>
<evidence type="ECO:0000313" key="3">
    <source>
        <dbReference type="Proteomes" id="UP001597438"/>
    </source>
</evidence>
<protein>
    <submittedName>
        <fullName evidence="2">Doxx family protein</fullName>
    </submittedName>
</protein>
<name>A0ABW5X4J5_9FLAO</name>
<reference evidence="3" key="1">
    <citation type="journal article" date="2019" name="Int. J. Syst. Evol. Microbiol.">
        <title>The Global Catalogue of Microorganisms (GCM) 10K type strain sequencing project: providing services to taxonomists for standard genome sequencing and annotation.</title>
        <authorList>
            <consortium name="The Broad Institute Genomics Platform"/>
            <consortium name="The Broad Institute Genome Sequencing Center for Infectious Disease"/>
            <person name="Wu L."/>
            <person name="Ma J."/>
        </authorList>
    </citation>
    <scope>NUCLEOTIDE SEQUENCE [LARGE SCALE GENOMIC DNA]</scope>
    <source>
        <strain evidence="3">KCTC 52925</strain>
    </source>
</reference>
<evidence type="ECO:0000313" key="2">
    <source>
        <dbReference type="EMBL" id="MFD2833542.1"/>
    </source>
</evidence>
<evidence type="ECO:0000256" key="1">
    <source>
        <dbReference type="SAM" id="Phobius"/>
    </source>
</evidence>
<comment type="caution">
    <text evidence="2">The sequence shown here is derived from an EMBL/GenBank/DDBJ whole genome shotgun (WGS) entry which is preliminary data.</text>
</comment>
<accession>A0ABW5X4J5</accession>
<keyword evidence="1" id="KW-0812">Transmembrane</keyword>
<keyword evidence="1" id="KW-1133">Transmembrane helix</keyword>
<dbReference type="EMBL" id="JBHUOJ010000021">
    <property type="protein sequence ID" value="MFD2833542.1"/>
    <property type="molecule type" value="Genomic_DNA"/>
</dbReference>
<organism evidence="2 3">
    <name type="scientific">Christiangramia antarctica</name>
    <dbReference type="NCBI Taxonomy" id="2058158"/>
    <lineage>
        <taxon>Bacteria</taxon>
        <taxon>Pseudomonadati</taxon>
        <taxon>Bacteroidota</taxon>
        <taxon>Flavobacteriia</taxon>
        <taxon>Flavobacteriales</taxon>
        <taxon>Flavobacteriaceae</taxon>
        <taxon>Christiangramia</taxon>
    </lineage>
</organism>
<dbReference type="Proteomes" id="UP001597438">
    <property type="component" value="Unassembled WGS sequence"/>
</dbReference>
<keyword evidence="3" id="KW-1185">Reference proteome</keyword>
<keyword evidence="1" id="KW-0472">Membrane</keyword>